<proteinExistence type="predicted"/>
<sequence>MSTRVLELRVADASGTLVRLALVARRFGGSIRELTVTADPATGTARMRIALGGDAATTARIADRLAAFADVHAVVR</sequence>
<dbReference type="SUPFAM" id="SSF55021">
    <property type="entry name" value="ACT-like"/>
    <property type="match status" value="1"/>
</dbReference>
<name>A0ABN6U3F1_9NOCA</name>
<dbReference type="EMBL" id="AP026978">
    <property type="protein sequence ID" value="BDT99699.1"/>
    <property type="molecule type" value="Genomic_DNA"/>
</dbReference>
<accession>A0ABN6U3F1</accession>
<dbReference type="Gene3D" id="3.30.70.260">
    <property type="match status" value="1"/>
</dbReference>
<protein>
    <recommendedName>
        <fullName evidence="3">ACT domain-containing protein</fullName>
    </recommendedName>
</protein>
<gene>
    <name evidence="1" type="ORF">IFM12276_27280</name>
</gene>
<dbReference type="RefSeq" id="WP_281879866.1">
    <property type="nucleotide sequence ID" value="NZ_AP026976.1"/>
</dbReference>
<evidence type="ECO:0000313" key="1">
    <source>
        <dbReference type="EMBL" id="BDT99699.1"/>
    </source>
</evidence>
<dbReference type="Proteomes" id="UP001317870">
    <property type="component" value="Chromosome"/>
</dbReference>
<dbReference type="InterPro" id="IPR045865">
    <property type="entry name" value="ACT-like_dom_sf"/>
</dbReference>
<organism evidence="1 2">
    <name type="scientific">Nocardia sputorum</name>
    <dbReference type="NCBI Taxonomy" id="2984338"/>
    <lineage>
        <taxon>Bacteria</taxon>
        <taxon>Bacillati</taxon>
        <taxon>Actinomycetota</taxon>
        <taxon>Actinomycetes</taxon>
        <taxon>Mycobacteriales</taxon>
        <taxon>Nocardiaceae</taxon>
        <taxon>Nocardia</taxon>
    </lineage>
</organism>
<evidence type="ECO:0008006" key="3">
    <source>
        <dbReference type="Google" id="ProtNLM"/>
    </source>
</evidence>
<keyword evidence="2" id="KW-1185">Reference proteome</keyword>
<reference evidence="1 2" key="1">
    <citation type="submission" date="2022-11" db="EMBL/GenBank/DDBJ databases">
        <title>Genome Sequencing of Nocardia sp. ON39_IFM12276 and assembly.</title>
        <authorList>
            <person name="Shimojima M."/>
            <person name="Toyokawa M."/>
            <person name="Uesaka K."/>
        </authorList>
    </citation>
    <scope>NUCLEOTIDE SEQUENCE [LARGE SCALE GENOMIC DNA]</scope>
    <source>
        <strain evidence="1 2">IFM 12276</strain>
    </source>
</reference>
<evidence type="ECO:0000313" key="2">
    <source>
        <dbReference type="Proteomes" id="UP001317870"/>
    </source>
</evidence>